<evidence type="ECO:0000256" key="2">
    <source>
        <dbReference type="ARBA" id="ARBA00007117"/>
    </source>
</evidence>
<comment type="similarity">
    <text evidence="2">Belongs to the EAF7 family.</text>
</comment>
<evidence type="ECO:0000256" key="7">
    <source>
        <dbReference type="ARBA" id="ARBA00025178"/>
    </source>
</evidence>
<keyword evidence="10" id="KW-1185">Reference proteome</keyword>
<comment type="subcellular location">
    <subcellularLocation>
        <location evidence="1">Nucleus</location>
    </subcellularLocation>
</comment>
<dbReference type="Pfam" id="PF07904">
    <property type="entry name" value="Eaf7"/>
    <property type="match status" value="1"/>
</dbReference>
<proteinExistence type="inferred from homology"/>
<dbReference type="EMBL" id="CDHN01000002">
    <property type="protein sequence ID" value="CEJ84487.1"/>
    <property type="molecule type" value="Genomic_DNA"/>
</dbReference>
<evidence type="ECO:0000313" key="9">
    <source>
        <dbReference type="EMBL" id="CEJ84487.1"/>
    </source>
</evidence>
<evidence type="ECO:0000256" key="6">
    <source>
        <dbReference type="ARBA" id="ARBA00023242"/>
    </source>
</evidence>
<sequence>MPPRKKARGQRAATDDDAMDIDTPKSRRNKPVHNDDPEINGLWTDDQVASLFKGVIRWKPAGMHKHFRMIAISEHLRNHGIDPDLHQHTRIPHIWAKLRSYYNLDFIDERENFDDEDAEDRYLDFSLPTEDYKVSMLQRAVADVSEAPTSPPELDMSPPPPSHGGKRKRGNARSKTRAASAEDTEDGTDAASPVAKPTRGKRGRTRAASRAGKAETTEEEDSEEGGESGGEDEDEDEDDEDSDQEEEEEAEEGTTATRGRRPTRGRPPARGKRRGRGR</sequence>
<feature type="compositionally biased region" description="Basic residues" evidence="8">
    <location>
        <begin position="198"/>
        <end position="207"/>
    </location>
</feature>
<comment type="function">
    <text evidence="7">Component of the NuA4 histone acetyltransferase complex which is involved in transcriptional activation of selected genes principally by acetylation of nucleosomal histone H4 and H2A. The NuA4 complex is also involved in DNA repair.</text>
</comment>
<dbReference type="PANTHER" id="PTHR13581:SF5">
    <property type="entry name" value="MRG_MORF4L-BINDING PROTEIN"/>
    <property type="match status" value="1"/>
</dbReference>
<dbReference type="GO" id="GO:0006357">
    <property type="term" value="P:regulation of transcription by RNA polymerase II"/>
    <property type="evidence" value="ECO:0007669"/>
    <property type="project" value="TreeGrafter"/>
</dbReference>
<dbReference type="HOGENOM" id="CLU_050564_0_0_1"/>
<evidence type="ECO:0000256" key="4">
    <source>
        <dbReference type="ARBA" id="ARBA00023015"/>
    </source>
</evidence>
<dbReference type="GO" id="GO:0035267">
    <property type="term" value="C:NuA4 histone acetyltransferase complex"/>
    <property type="evidence" value="ECO:0007669"/>
    <property type="project" value="TreeGrafter"/>
</dbReference>
<feature type="compositionally biased region" description="Acidic residues" evidence="8">
    <location>
        <begin position="217"/>
        <end position="252"/>
    </location>
</feature>
<evidence type="ECO:0000256" key="8">
    <source>
        <dbReference type="SAM" id="MobiDB-lite"/>
    </source>
</evidence>
<dbReference type="GO" id="GO:0006325">
    <property type="term" value="P:chromatin organization"/>
    <property type="evidence" value="ECO:0007669"/>
    <property type="project" value="UniProtKB-KW"/>
</dbReference>
<evidence type="ECO:0000256" key="5">
    <source>
        <dbReference type="ARBA" id="ARBA00023163"/>
    </source>
</evidence>
<keyword evidence="4" id="KW-0805">Transcription regulation</keyword>
<keyword evidence="6" id="KW-0539">Nucleus</keyword>
<dbReference type="AlphaFoldDB" id="A0A0A1TAX4"/>
<feature type="region of interest" description="Disordered" evidence="8">
    <location>
        <begin position="143"/>
        <end position="278"/>
    </location>
</feature>
<evidence type="ECO:0008006" key="11">
    <source>
        <dbReference type="Google" id="ProtNLM"/>
    </source>
</evidence>
<keyword evidence="3" id="KW-0156">Chromatin regulator</keyword>
<feature type="region of interest" description="Disordered" evidence="8">
    <location>
        <begin position="1"/>
        <end position="39"/>
    </location>
</feature>
<dbReference type="Proteomes" id="UP000039046">
    <property type="component" value="Unassembled WGS sequence"/>
</dbReference>
<protein>
    <recommendedName>
        <fullName evidence="11">CT20 family protein</fullName>
    </recommendedName>
</protein>
<dbReference type="PANTHER" id="PTHR13581">
    <property type="entry name" value="MRG-BINDING PROTEIN"/>
    <property type="match status" value="1"/>
</dbReference>
<feature type="compositionally biased region" description="Basic residues" evidence="8">
    <location>
        <begin position="164"/>
        <end position="176"/>
    </location>
</feature>
<evidence type="ECO:0000256" key="3">
    <source>
        <dbReference type="ARBA" id="ARBA00022853"/>
    </source>
</evidence>
<dbReference type="OrthoDB" id="5595141at2759"/>
<evidence type="ECO:0000313" key="10">
    <source>
        <dbReference type="Proteomes" id="UP000039046"/>
    </source>
</evidence>
<evidence type="ECO:0000256" key="1">
    <source>
        <dbReference type="ARBA" id="ARBA00004123"/>
    </source>
</evidence>
<dbReference type="STRING" id="1531966.A0A0A1TAX4"/>
<keyword evidence="5" id="KW-0804">Transcription</keyword>
<name>A0A0A1TAX4_9HYPO</name>
<reference evidence="9 10" key="1">
    <citation type="journal article" date="2015" name="Genome Announc.">
        <title>Draft Genome Sequence and Gene Annotation of the Entomopathogenic Fungus Verticillium hemipterigenum.</title>
        <authorList>
            <person name="Horn F."/>
            <person name="Habel A."/>
            <person name="Scharf D.H."/>
            <person name="Dworschak J."/>
            <person name="Brakhage A.A."/>
            <person name="Guthke R."/>
            <person name="Hertweck C."/>
            <person name="Linde J."/>
        </authorList>
    </citation>
    <scope>NUCLEOTIDE SEQUENCE [LARGE SCALE GENOMIC DNA]</scope>
</reference>
<organism evidence="9 10">
    <name type="scientific">[Torrubiella] hemipterigena</name>
    <dbReference type="NCBI Taxonomy" id="1531966"/>
    <lineage>
        <taxon>Eukaryota</taxon>
        <taxon>Fungi</taxon>
        <taxon>Dikarya</taxon>
        <taxon>Ascomycota</taxon>
        <taxon>Pezizomycotina</taxon>
        <taxon>Sordariomycetes</taxon>
        <taxon>Hypocreomycetidae</taxon>
        <taxon>Hypocreales</taxon>
        <taxon>Clavicipitaceae</taxon>
        <taxon>Clavicipitaceae incertae sedis</taxon>
        <taxon>'Torrubiella' clade</taxon>
    </lineage>
</organism>
<feature type="compositionally biased region" description="Basic residues" evidence="8">
    <location>
        <begin position="258"/>
        <end position="278"/>
    </location>
</feature>
<dbReference type="GO" id="GO:0005634">
    <property type="term" value="C:nucleus"/>
    <property type="evidence" value="ECO:0007669"/>
    <property type="project" value="UniProtKB-SubCell"/>
</dbReference>
<gene>
    <name evidence="9" type="ORF">VHEMI03489</name>
</gene>
<accession>A0A0A1TAX4</accession>
<dbReference type="InterPro" id="IPR012423">
    <property type="entry name" value="Eaf7/MRGBP"/>
</dbReference>